<protein>
    <submittedName>
        <fullName evidence="4">Uncharacterized protein</fullName>
    </submittedName>
</protein>
<dbReference type="Pfam" id="PF01047">
    <property type="entry name" value="MarR"/>
    <property type="match status" value="1"/>
</dbReference>
<name>A0A418SEZ4_9RHOB</name>
<evidence type="ECO:0000256" key="2">
    <source>
        <dbReference type="ARBA" id="ARBA00023125"/>
    </source>
</evidence>
<dbReference type="PANTHER" id="PTHR42756:SF1">
    <property type="entry name" value="TRANSCRIPTIONAL REPRESSOR OF EMRAB OPERON"/>
    <property type="match status" value="1"/>
</dbReference>
<dbReference type="Proteomes" id="UP000283786">
    <property type="component" value="Chromosome"/>
</dbReference>
<sequence>MPDRPAVESLPVILTHMKRNWPFYWVSRVNARYVHVLERRLKPLGLDMPRWRVLISLYEEEYLGVSQIAEISTMRLNTTTKVVQRMVADGHVSTRISPEDGRVTQVRLTPAGDALRAAALEEANRVLAAGFVNISAQELSQLNATLEKVFDQLQRI</sequence>
<dbReference type="PANTHER" id="PTHR42756">
    <property type="entry name" value="TRANSCRIPTIONAL REGULATOR, MARR"/>
    <property type="match status" value="1"/>
</dbReference>
<evidence type="ECO:0000256" key="3">
    <source>
        <dbReference type="ARBA" id="ARBA00023163"/>
    </source>
</evidence>
<accession>A0A418SEZ4</accession>
<keyword evidence="3" id="KW-0804">Transcription</keyword>
<keyword evidence="1" id="KW-0805">Transcription regulation</keyword>
<dbReference type="RefSeq" id="WP_231388576.1">
    <property type="nucleotide sequence ID" value="NZ_CP060436.1"/>
</dbReference>
<dbReference type="AlphaFoldDB" id="A0A418SEZ4"/>
<dbReference type="KEGG" id="palw:PSAL_002470"/>
<reference evidence="4 5" key="1">
    <citation type="submission" date="2020-08" db="EMBL/GenBank/DDBJ databases">
        <title>Genome sequence of Rhodobacteraceae bacterium Lw-13e.</title>
        <authorList>
            <person name="Poehlein A."/>
            <person name="Wolter L."/>
            <person name="Daniel R."/>
            <person name="Brinkhoff T."/>
        </authorList>
    </citation>
    <scope>NUCLEOTIDE SEQUENCE [LARGE SCALE GENOMIC DNA]</scope>
    <source>
        <strain evidence="4 5">Lw-13e</strain>
    </source>
</reference>
<keyword evidence="5" id="KW-1185">Reference proteome</keyword>
<dbReference type="InterPro" id="IPR036390">
    <property type="entry name" value="WH_DNA-bd_sf"/>
</dbReference>
<dbReference type="Gene3D" id="1.10.10.10">
    <property type="entry name" value="Winged helix-like DNA-binding domain superfamily/Winged helix DNA-binding domain"/>
    <property type="match status" value="1"/>
</dbReference>
<evidence type="ECO:0000313" key="5">
    <source>
        <dbReference type="Proteomes" id="UP000283786"/>
    </source>
</evidence>
<dbReference type="PROSITE" id="PS50995">
    <property type="entry name" value="HTH_MARR_2"/>
    <property type="match status" value="1"/>
</dbReference>
<dbReference type="EMBL" id="CP060436">
    <property type="protein sequence ID" value="QPM89038.1"/>
    <property type="molecule type" value="Genomic_DNA"/>
</dbReference>
<gene>
    <name evidence="4" type="ORF">PSAL_002470</name>
</gene>
<dbReference type="GO" id="GO:0003700">
    <property type="term" value="F:DNA-binding transcription factor activity"/>
    <property type="evidence" value="ECO:0007669"/>
    <property type="project" value="InterPro"/>
</dbReference>
<dbReference type="SUPFAM" id="SSF46785">
    <property type="entry name" value="Winged helix' DNA-binding domain"/>
    <property type="match status" value="1"/>
</dbReference>
<proteinExistence type="predicted"/>
<dbReference type="InterPro" id="IPR000835">
    <property type="entry name" value="HTH_MarR-typ"/>
</dbReference>
<evidence type="ECO:0000256" key="1">
    <source>
        <dbReference type="ARBA" id="ARBA00023015"/>
    </source>
</evidence>
<dbReference type="SMART" id="SM00347">
    <property type="entry name" value="HTH_MARR"/>
    <property type="match status" value="1"/>
</dbReference>
<organism evidence="4 5">
    <name type="scientific">Pseudooceanicola algae</name>
    <dbReference type="NCBI Taxonomy" id="1537215"/>
    <lineage>
        <taxon>Bacteria</taxon>
        <taxon>Pseudomonadati</taxon>
        <taxon>Pseudomonadota</taxon>
        <taxon>Alphaproteobacteria</taxon>
        <taxon>Rhodobacterales</taxon>
        <taxon>Paracoccaceae</taxon>
        <taxon>Pseudooceanicola</taxon>
    </lineage>
</organism>
<dbReference type="InterPro" id="IPR036388">
    <property type="entry name" value="WH-like_DNA-bd_sf"/>
</dbReference>
<dbReference type="GO" id="GO:0003677">
    <property type="term" value="F:DNA binding"/>
    <property type="evidence" value="ECO:0007669"/>
    <property type="project" value="UniProtKB-KW"/>
</dbReference>
<evidence type="ECO:0000313" key="4">
    <source>
        <dbReference type="EMBL" id="QPM89038.1"/>
    </source>
</evidence>
<keyword evidence="2" id="KW-0238">DNA-binding</keyword>